<sequence length="150" mass="16140">MTGVDVDADQVALARERADGDGLRYVVGDVLDVLDGERFDLVTCVATLHHLDLHAGLRRLADLTAPGGHLVVVGLAGGRTPVDAALSLAAVPVAAVVDRTRGMWDHGSPVADPREGYGEVRAAARDALPGVRWRRHLYWRYSLTWQAPSD</sequence>
<dbReference type="InterPro" id="IPR013216">
    <property type="entry name" value="Methyltransf_11"/>
</dbReference>
<dbReference type="GO" id="GO:0032259">
    <property type="term" value="P:methylation"/>
    <property type="evidence" value="ECO:0007669"/>
    <property type="project" value="UniProtKB-KW"/>
</dbReference>
<keyword evidence="3" id="KW-0949">S-adenosyl-L-methionine</keyword>
<evidence type="ECO:0000259" key="4">
    <source>
        <dbReference type="Pfam" id="PF08241"/>
    </source>
</evidence>
<dbReference type="PANTHER" id="PTHR43464:SF19">
    <property type="entry name" value="UBIQUINONE BIOSYNTHESIS O-METHYLTRANSFERASE, MITOCHONDRIAL"/>
    <property type="match status" value="1"/>
</dbReference>
<keyword evidence="1" id="KW-0489">Methyltransferase</keyword>
<accession>A0A402DNY4</accession>
<reference evidence="5 6" key="1">
    <citation type="submission" date="2019-01" db="EMBL/GenBank/DDBJ databases">
        <title>Draft genome sequence of Cellulomonas takizawaensis strain TKZ-21.</title>
        <authorList>
            <person name="Yamamura H."/>
            <person name="Hayashi T."/>
            <person name="Hamada M."/>
            <person name="Serisawa Y."/>
            <person name="Matsuyama K."/>
            <person name="Nakagawa Y."/>
            <person name="Otoguro M."/>
            <person name="Yanagida F."/>
            <person name="Hayakawa M."/>
        </authorList>
    </citation>
    <scope>NUCLEOTIDE SEQUENCE [LARGE SCALE GENOMIC DNA]</scope>
    <source>
        <strain evidence="5 6">NBRC12680</strain>
    </source>
</reference>
<dbReference type="AlphaFoldDB" id="A0A402DNY4"/>
<dbReference type="InterPro" id="IPR029063">
    <property type="entry name" value="SAM-dependent_MTases_sf"/>
</dbReference>
<dbReference type="Gene3D" id="3.40.50.150">
    <property type="entry name" value="Vaccinia Virus protein VP39"/>
    <property type="match status" value="1"/>
</dbReference>
<protein>
    <recommendedName>
        <fullName evidence="4">Methyltransferase type 11 domain-containing protein</fullName>
    </recommendedName>
</protein>
<dbReference type="PANTHER" id="PTHR43464">
    <property type="entry name" value="METHYLTRANSFERASE"/>
    <property type="match status" value="1"/>
</dbReference>
<evidence type="ECO:0000313" key="5">
    <source>
        <dbReference type="EMBL" id="GCE75834.1"/>
    </source>
</evidence>
<dbReference type="SUPFAM" id="SSF53335">
    <property type="entry name" value="S-adenosyl-L-methionine-dependent methyltransferases"/>
    <property type="match status" value="1"/>
</dbReference>
<keyword evidence="2" id="KW-0808">Transferase</keyword>
<keyword evidence="6" id="KW-1185">Reference proteome</keyword>
<evidence type="ECO:0000256" key="3">
    <source>
        <dbReference type="ARBA" id="ARBA00022691"/>
    </source>
</evidence>
<gene>
    <name evidence="5" type="ORF">CBZ_08900</name>
</gene>
<name>A0A402DNY4_9CELL</name>
<evidence type="ECO:0000256" key="1">
    <source>
        <dbReference type="ARBA" id="ARBA00022603"/>
    </source>
</evidence>
<proteinExistence type="predicted"/>
<evidence type="ECO:0000256" key="2">
    <source>
        <dbReference type="ARBA" id="ARBA00022679"/>
    </source>
</evidence>
<dbReference type="EMBL" id="BIMR01000050">
    <property type="protein sequence ID" value="GCE75834.1"/>
    <property type="molecule type" value="Genomic_DNA"/>
</dbReference>
<comment type="caution">
    <text evidence="5">The sequence shown here is derived from an EMBL/GenBank/DDBJ whole genome shotgun (WGS) entry which is preliminary data.</text>
</comment>
<dbReference type="Pfam" id="PF08241">
    <property type="entry name" value="Methyltransf_11"/>
    <property type="match status" value="1"/>
</dbReference>
<dbReference type="CDD" id="cd02440">
    <property type="entry name" value="AdoMet_MTases"/>
    <property type="match status" value="1"/>
</dbReference>
<dbReference type="GO" id="GO:0008757">
    <property type="term" value="F:S-adenosylmethionine-dependent methyltransferase activity"/>
    <property type="evidence" value="ECO:0007669"/>
    <property type="project" value="InterPro"/>
</dbReference>
<organism evidence="5 6">
    <name type="scientific">Cellulomonas biazotea</name>
    <dbReference type="NCBI Taxonomy" id="1709"/>
    <lineage>
        <taxon>Bacteria</taxon>
        <taxon>Bacillati</taxon>
        <taxon>Actinomycetota</taxon>
        <taxon>Actinomycetes</taxon>
        <taxon>Micrococcales</taxon>
        <taxon>Cellulomonadaceae</taxon>
        <taxon>Cellulomonas</taxon>
    </lineage>
</organism>
<evidence type="ECO:0000313" key="6">
    <source>
        <dbReference type="Proteomes" id="UP000289954"/>
    </source>
</evidence>
<feature type="domain" description="Methyltransferase type 11" evidence="4">
    <location>
        <begin position="2"/>
        <end position="72"/>
    </location>
</feature>
<dbReference type="Proteomes" id="UP000289954">
    <property type="component" value="Unassembled WGS sequence"/>
</dbReference>